<gene>
    <name evidence="2" type="ORF">GCM10007895_21260</name>
</gene>
<evidence type="ECO:0000256" key="1">
    <source>
        <dbReference type="SAM" id="Phobius"/>
    </source>
</evidence>
<feature type="transmembrane region" description="Helical" evidence="1">
    <location>
        <begin position="33"/>
        <end position="53"/>
    </location>
</feature>
<protein>
    <submittedName>
        <fullName evidence="2">Uncharacterized protein</fullName>
    </submittedName>
</protein>
<dbReference type="RefSeq" id="WP_095504133.1">
    <property type="nucleotide sequence ID" value="NZ_BSNC01000005.1"/>
</dbReference>
<keyword evidence="1" id="KW-0472">Membrane</keyword>
<dbReference type="EMBL" id="BSNC01000005">
    <property type="protein sequence ID" value="GLP96820.1"/>
    <property type="molecule type" value="Genomic_DNA"/>
</dbReference>
<keyword evidence="1" id="KW-0812">Transmembrane</keyword>
<dbReference type="Proteomes" id="UP001161422">
    <property type="component" value="Unassembled WGS sequence"/>
</dbReference>
<proteinExistence type="predicted"/>
<accession>A0AA37W0Z9</accession>
<dbReference type="AlphaFoldDB" id="A0AA37W0Z9"/>
<organism evidence="2 3">
    <name type="scientific">Paraferrimonas sedimenticola</name>
    <dbReference type="NCBI Taxonomy" id="375674"/>
    <lineage>
        <taxon>Bacteria</taxon>
        <taxon>Pseudomonadati</taxon>
        <taxon>Pseudomonadota</taxon>
        <taxon>Gammaproteobacteria</taxon>
        <taxon>Alteromonadales</taxon>
        <taxon>Ferrimonadaceae</taxon>
        <taxon>Paraferrimonas</taxon>
    </lineage>
</organism>
<keyword evidence="1" id="KW-1133">Transmembrane helix</keyword>
<evidence type="ECO:0000313" key="2">
    <source>
        <dbReference type="EMBL" id="GLP96820.1"/>
    </source>
</evidence>
<name>A0AA37W0Z9_9GAMM</name>
<comment type="caution">
    <text evidence="2">The sequence shown here is derived from an EMBL/GenBank/DDBJ whole genome shotgun (WGS) entry which is preliminary data.</text>
</comment>
<keyword evidence="3" id="KW-1185">Reference proteome</keyword>
<sequence>MTRLFLIPLIICIGWTLFLLANGWSIEQGKKGYFIIIGASTAIIGFLSLMLWLTQYQ</sequence>
<evidence type="ECO:0000313" key="3">
    <source>
        <dbReference type="Proteomes" id="UP001161422"/>
    </source>
</evidence>
<reference evidence="2" key="2">
    <citation type="submission" date="2023-01" db="EMBL/GenBank/DDBJ databases">
        <title>Draft genome sequence of Paraferrimonas sedimenticola strain NBRC 101628.</title>
        <authorList>
            <person name="Sun Q."/>
            <person name="Mori K."/>
        </authorList>
    </citation>
    <scope>NUCLEOTIDE SEQUENCE</scope>
    <source>
        <strain evidence="2">NBRC 101628</strain>
    </source>
</reference>
<reference evidence="2" key="1">
    <citation type="journal article" date="2014" name="Int. J. Syst. Evol. Microbiol.">
        <title>Complete genome sequence of Corynebacterium casei LMG S-19264T (=DSM 44701T), isolated from a smear-ripened cheese.</title>
        <authorList>
            <consortium name="US DOE Joint Genome Institute (JGI-PGF)"/>
            <person name="Walter F."/>
            <person name="Albersmeier A."/>
            <person name="Kalinowski J."/>
            <person name="Ruckert C."/>
        </authorList>
    </citation>
    <scope>NUCLEOTIDE SEQUENCE</scope>
    <source>
        <strain evidence="2">NBRC 101628</strain>
    </source>
</reference>